<dbReference type="AlphaFoldDB" id="A0A7R7EPG6"/>
<protein>
    <submittedName>
        <fullName evidence="1">Uncharacterized protein</fullName>
    </submittedName>
</protein>
<keyword evidence="2" id="KW-1185">Reference proteome</keyword>
<dbReference type="EMBL" id="AP024169">
    <property type="protein sequence ID" value="BCN32604.1"/>
    <property type="molecule type" value="Genomic_DNA"/>
</dbReference>
<evidence type="ECO:0000313" key="2">
    <source>
        <dbReference type="Proteomes" id="UP000595897"/>
    </source>
</evidence>
<proteinExistence type="predicted"/>
<organism evidence="1 2">
    <name type="scientific">Anaeromicropila herbilytica</name>
    <dbReference type="NCBI Taxonomy" id="2785025"/>
    <lineage>
        <taxon>Bacteria</taxon>
        <taxon>Bacillati</taxon>
        <taxon>Bacillota</taxon>
        <taxon>Clostridia</taxon>
        <taxon>Lachnospirales</taxon>
        <taxon>Lachnospiraceae</taxon>
        <taxon>Anaeromicropila</taxon>
    </lineage>
</organism>
<evidence type="ECO:0000313" key="1">
    <source>
        <dbReference type="EMBL" id="BCN32604.1"/>
    </source>
</evidence>
<accession>A0A7R7EPG6</accession>
<dbReference type="KEGG" id="ahb:bsdtb5_38990"/>
<reference evidence="1 2" key="1">
    <citation type="submission" date="2020-11" db="EMBL/GenBank/DDBJ databases">
        <title>Draft genome sequencing of a Lachnospiraceae strain isolated from anoxic soil subjected to BSD treatment.</title>
        <authorList>
            <person name="Uek A."/>
            <person name="Tonouchi A."/>
        </authorList>
    </citation>
    <scope>NUCLEOTIDE SEQUENCE [LARGE SCALE GENOMIC DNA]</scope>
    <source>
        <strain evidence="1 2">TB5</strain>
    </source>
</reference>
<gene>
    <name evidence="1" type="ORF">bsdtb5_38990</name>
</gene>
<sequence>MEIKEFKKWIIDNNFEDNDLFNESLVCYCNRAFKAAYMFSYLAYIEYVRYLVIEYKGIPLQYKLECDLKKSDSSVIEKEKFANEQWQKEINDLKNEDQWDNKLKIIINKDKFNIFCFDKKTRDEFIVKKNHRNVCAHNKQRNITSATVEDLWDFIAYIKTLTVINGTTDFIVSQIKDIISTSNEMEYLDKANEIYLYYISSYGDEKKKLFYKIFELVSIYEFNTTNKFFIYLFELIFKKKDAEEYKWIKENLKNELFVKINVNTYEKSIDKGQFYKEYDKEINSCYSYNSYPSYSLISIFNSSMDSLKKIEFLIEIYNYDNHYNCWNDFLILLNDWGIILENKIMKDAVGLDENINVLFDDIEKLYVYDNGYSKNKKTSTFDYSNFFGERISRKVLFVLWLASVNLLDKEKGKITELIERCKLLIDYTKCYPTNDDFVYMNNVLKRDLNIYAWLSEL</sequence>
<name>A0A7R7EPG6_9FIRM</name>
<dbReference type="RefSeq" id="WP_271713640.1">
    <property type="nucleotide sequence ID" value="NZ_AP024169.1"/>
</dbReference>
<dbReference type="Proteomes" id="UP000595897">
    <property type="component" value="Chromosome"/>
</dbReference>